<accession>A9D4Q7</accession>
<dbReference type="HOGENOM" id="CLU_1084324_0_0_5"/>
<dbReference type="RefSeq" id="WP_007196943.1">
    <property type="nucleotide sequence ID" value="NZ_CM002917.1"/>
</dbReference>
<dbReference type="STRING" id="411684.HPDFL43_05770"/>
<gene>
    <name evidence="1" type="ORF">HPDFL43_05770</name>
</gene>
<sequence>MKQTGKQIGIVELLEWAYRHELPKAERAGAGMSASVASSWGLVYNLGILGTVIDAPTNGYGVVPVSFDEGDPHPDAVIVGEAVAALSSLGVWISDGWSPFPEWADTDGLVAETVARIRPRLAAITGQEIQTMLIARAVLGRKPDWRGEEPGRAMITRGGKPAWFMKMAGKDAYGNPVEREVDGFNPRSQRPKPGAYRKYRLTDDVEGLAIDRFRRTVWALAVRHVARYVAAWLSSHQLTAEVPTLAPWAAVAGLEGQGDPPHAVSLFS</sequence>
<reference evidence="1 2" key="2">
    <citation type="submission" date="2012-06" db="EMBL/GenBank/DDBJ databases">
        <authorList>
            <person name="Fiebig A."/>
        </authorList>
    </citation>
    <scope>NUCLEOTIDE SEQUENCE [LARGE SCALE GENOMIC DNA]</scope>
    <source>
        <strain evidence="1 2">DFL-43</strain>
    </source>
</reference>
<dbReference type="OrthoDB" id="8264995at2"/>
<dbReference type="EMBL" id="ABIA03000002">
    <property type="protein sequence ID" value="EDQ33937.1"/>
    <property type="molecule type" value="Genomic_DNA"/>
</dbReference>
<protein>
    <submittedName>
        <fullName evidence="1">Uncharacterized protein</fullName>
    </submittedName>
</protein>
<evidence type="ECO:0000313" key="2">
    <source>
        <dbReference type="Proteomes" id="UP000004291"/>
    </source>
</evidence>
<comment type="caution">
    <text evidence="1">The sequence shown here is derived from an EMBL/GenBank/DDBJ whole genome shotgun (WGS) entry which is preliminary data.</text>
</comment>
<reference evidence="1 2" key="1">
    <citation type="submission" date="2007-10" db="EMBL/GenBank/DDBJ databases">
        <authorList>
            <person name="Wagner-Dobler I."/>
            <person name="Ferriera S."/>
            <person name="Johnson J."/>
            <person name="Kravitz S."/>
            <person name="Beeson K."/>
            <person name="Sutton G."/>
            <person name="Rogers Y.-H."/>
            <person name="Friedman R."/>
            <person name="Frazier M."/>
            <person name="Venter J.C."/>
        </authorList>
    </citation>
    <scope>NUCLEOTIDE SEQUENCE [LARGE SCALE GENOMIC DNA]</scope>
    <source>
        <strain evidence="1 2">DFL-43</strain>
    </source>
</reference>
<dbReference type="Proteomes" id="UP000004291">
    <property type="component" value="Chromosome"/>
</dbReference>
<name>A9D4Q7_HOEPD</name>
<dbReference type="AlphaFoldDB" id="A9D4Q7"/>
<keyword evidence="2" id="KW-1185">Reference proteome</keyword>
<dbReference type="eggNOG" id="ENOG502ZZTX">
    <property type="taxonomic scope" value="Bacteria"/>
</dbReference>
<proteinExistence type="predicted"/>
<organism evidence="1 2">
    <name type="scientific">Hoeflea phototrophica (strain DSM 17068 / NCIMB 14078 / DFL-43)</name>
    <dbReference type="NCBI Taxonomy" id="411684"/>
    <lineage>
        <taxon>Bacteria</taxon>
        <taxon>Pseudomonadati</taxon>
        <taxon>Pseudomonadota</taxon>
        <taxon>Alphaproteobacteria</taxon>
        <taxon>Hyphomicrobiales</taxon>
        <taxon>Rhizobiaceae</taxon>
        <taxon>Hoeflea</taxon>
    </lineage>
</organism>
<evidence type="ECO:0000313" key="1">
    <source>
        <dbReference type="EMBL" id="EDQ33937.1"/>
    </source>
</evidence>